<evidence type="ECO:0000313" key="3">
    <source>
        <dbReference type="RefSeq" id="XP_026727178.1"/>
    </source>
</evidence>
<feature type="compositionally biased region" description="Polar residues" evidence="1">
    <location>
        <begin position="25"/>
        <end position="44"/>
    </location>
</feature>
<feature type="region of interest" description="Disordered" evidence="1">
    <location>
        <begin position="321"/>
        <end position="345"/>
    </location>
</feature>
<dbReference type="Gene3D" id="1.25.10.10">
    <property type="entry name" value="Leucine-rich Repeat Variant"/>
    <property type="match status" value="1"/>
</dbReference>
<dbReference type="Proteomes" id="UP000322000">
    <property type="component" value="Chromosome 4"/>
</dbReference>
<dbReference type="AlphaFoldDB" id="A0A7E5VFV5"/>
<dbReference type="InterPro" id="IPR016024">
    <property type="entry name" value="ARM-type_fold"/>
</dbReference>
<reference evidence="3" key="1">
    <citation type="submission" date="2025-08" db="UniProtKB">
        <authorList>
            <consortium name="RefSeq"/>
        </authorList>
    </citation>
    <scope>IDENTIFICATION</scope>
</reference>
<feature type="region of interest" description="Disordered" evidence="1">
    <location>
        <begin position="502"/>
        <end position="522"/>
    </location>
</feature>
<dbReference type="RefSeq" id="XP_026727178.1">
    <property type="nucleotide sequence ID" value="XM_026871377.1"/>
</dbReference>
<keyword evidence="2" id="KW-1185">Reference proteome</keyword>
<sequence>MDDDIEDVVGEVKLSESQKSVAMSNGYSMDFTDSSSEKPNSSGKETYVLEWDSEDSESSVLQNNVSIINIKDRPVKPVLISRDAQCEVTKKFSKASSTGLSKCSIIAQEIFTQTSKTIIELAESEGAVRKSNNSKSLETQTSFISITENKTVEYRIEVSGENQHARPNGMVTDSGDNHCQGITRNLFPNSLENNSSKCLTSETENEKTDECVSPNSSTEKMISIINDESKENLLSEDQNEYENTSEFEQSPDTTDMEEDSLMESKKARNKSENQGDETPKSVDKEVAELYSKLYESMDFQMHFPCDNEKRRFGHLTPLTEESVVKKDSSQDVTPNNGPSSNDEDVLFTNNAGIKVKLFPKSESNKEAFKLPPIQGNTVCTDTGNLNFLFTLNASKSIRSGNLPCVVEDRRERSIDRWDMGSKDLAAGESPLISCRSESERITHATIQLPPIHVEGTISSNATKSEVQSKSESTSDTPGPISIKEKIKELKMSHRPRNFSHSKYSIGGCESRSGSPSTVAPDDNRLVDAAERGCELLCIELLKRLRSHSWFEIADALEDIPRVLEKFWGVIAEHRIADLIRQVTAQVESPRTQVARAACNTLATILKNTNYTKKPDFYEAVTILLIKTGSFSRPVRRAANVALDDIVCGIDLSHSVTALCIHGATHKSALVRCAAARLLVVCCALGGGGRDLLRARPPTAACARKHALRSLAALLDDKSTDARKYAERLYSMLRPLSNFEAYYLTDVDVEIASRQMKKYDQLLLCGPPEAR</sequence>
<feature type="region of interest" description="Disordered" evidence="1">
    <location>
        <begin position="185"/>
        <end position="219"/>
    </location>
</feature>
<feature type="compositionally biased region" description="Polar residues" evidence="1">
    <location>
        <begin position="330"/>
        <end position="340"/>
    </location>
</feature>
<organism evidence="2 3">
    <name type="scientific">Trichoplusia ni</name>
    <name type="common">Cabbage looper</name>
    <dbReference type="NCBI Taxonomy" id="7111"/>
    <lineage>
        <taxon>Eukaryota</taxon>
        <taxon>Metazoa</taxon>
        <taxon>Ecdysozoa</taxon>
        <taxon>Arthropoda</taxon>
        <taxon>Hexapoda</taxon>
        <taxon>Insecta</taxon>
        <taxon>Pterygota</taxon>
        <taxon>Neoptera</taxon>
        <taxon>Endopterygota</taxon>
        <taxon>Lepidoptera</taxon>
        <taxon>Glossata</taxon>
        <taxon>Ditrysia</taxon>
        <taxon>Noctuoidea</taxon>
        <taxon>Noctuidae</taxon>
        <taxon>Plusiinae</taxon>
        <taxon>Trichoplusia</taxon>
    </lineage>
</organism>
<dbReference type="KEGG" id="tnl:113493402"/>
<protein>
    <submittedName>
        <fullName evidence="3">Uncharacterized protein LOC113493402</fullName>
    </submittedName>
</protein>
<feature type="region of interest" description="Disordered" evidence="1">
    <location>
        <begin position="237"/>
        <end position="283"/>
    </location>
</feature>
<dbReference type="InParanoid" id="A0A7E5VFV5"/>
<name>A0A7E5VFV5_TRINI</name>
<gene>
    <name evidence="3" type="primary">LOC113493402</name>
</gene>
<dbReference type="OrthoDB" id="63891at2759"/>
<dbReference type="GeneID" id="113493402"/>
<evidence type="ECO:0000256" key="1">
    <source>
        <dbReference type="SAM" id="MobiDB-lite"/>
    </source>
</evidence>
<feature type="compositionally biased region" description="Basic and acidic residues" evidence="1">
    <location>
        <begin position="262"/>
        <end position="283"/>
    </location>
</feature>
<feature type="region of interest" description="Disordered" evidence="1">
    <location>
        <begin position="461"/>
        <end position="480"/>
    </location>
</feature>
<dbReference type="InterPro" id="IPR011989">
    <property type="entry name" value="ARM-like"/>
</dbReference>
<proteinExistence type="predicted"/>
<evidence type="ECO:0000313" key="2">
    <source>
        <dbReference type="Proteomes" id="UP000322000"/>
    </source>
</evidence>
<accession>A0A7E5VFV5</accession>
<feature type="region of interest" description="Disordered" evidence="1">
    <location>
        <begin position="25"/>
        <end position="45"/>
    </location>
</feature>
<feature type="compositionally biased region" description="Polar residues" evidence="1">
    <location>
        <begin position="185"/>
        <end position="202"/>
    </location>
</feature>
<feature type="compositionally biased region" description="Polar residues" evidence="1">
    <location>
        <begin position="461"/>
        <end position="476"/>
    </location>
</feature>
<dbReference type="SUPFAM" id="SSF48371">
    <property type="entry name" value="ARM repeat"/>
    <property type="match status" value="1"/>
</dbReference>